<dbReference type="GO" id="GO:0020037">
    <property type="term" value="F:heme binding"/>
    <property type="evidence" value="ECO:0007669"/>
    <property type="project" value="InterPro"/>
</dbReference>
<organism evidence="8 9">
    <name type="scientific">Exidia glandulosa HHB12029</name>
    <dbReference type="NCBI Taxonomy" id="1314781"/>
    <lineage>
        <taxon>Eukaryota</taxon>
        <taxon>Fungi</taxon>
        <taxon>Dikarya</taxon>
        <taxon>Basidiomycota</taxon>
        <taxon>Agaricomycotina</taxon>
        <taxon>Agaricomycetes</taxon>
        <taxon>Auriculariales</taxon>
        <taxon>Exidiaceae</taxon>
        <taxon>Exidia</taxon>
    </lineage>
</organism>
<keyword evidence="6" id="KW-0408">Iron</keyword>
<evidence type="ECO:0000256" key="5">
    <source>
        <dbReference type="ARBA" id="ARBA00023002"/>
    </source>
</evidence>
<accession>A0A165DBL6</accession>
<comment type="cofactor">
    <cofactor evidence="1">
        <name>heme</name>
        <dbReference type="ChEBI" id="CHEBI:30413"/>
    </cofactor>
</comment>
<dbReference type="Proteomes" id="UP000077266">
    <property type="component" value="Unassembled WGS sequence"/>
</dbReference>
<dbReference type="InterPro" id="IPR036396">
    <property type="entry name" value="Cyt_P450_sf"/>
</dbReference>
<dbReference type="GO" id="GO:0004497">
    <property type="term" value="F:monooxygenase activity"/>
    <property type="evidence" value="ECO:0007669"/>
    <property type="project" value="UniProtKB-KW"/>
</dbReference>
<dbReference type="GO" id="GO:0005506">
    <property type="term" value="F:iron ion binding"/>
    <property type="evidence" value="ECO:0007669"/>
    <property type="project" value="InterPro"/>
</dbReference>
<evidence type="ECO:0000256" key="7">
    <source>
        <dbReference type="ARBA" id="ARBA00023033"/>
    </source>
</evidence>
<keyword evidence="9" id="KW-1185">Reference proteome</keyword>
<dbReference type="PRINTS" id="PR00463">
    <property type="entry name" value="EP450I"/>
</dbReference>
<name>A0A165DBL6_EXIGL</name>
<proteinExistence type="inferred from homology"/>
<dbReference type="OrthoDB" id="6692864at2759"/>
<dbReference type="EMBL" id="KV426237">
    <property type="protein sequence ID" value="KZV84172.1"/>
    <property type="molecule type" value="Genomic_DNA"/>
</dbReference>
<dbReference type="PANTHER" id="PTHR24305:SF187">
    <property type="entry name" value="P450, PUTATIVE (EUROFUNG)-RELATED"/>
    <property type="match status" value="1"/>
</dbReference>
<protein>
    <submittedName>
        <fullName evidence="8">Cytochrome P450</fullName>
    </submittedName>
</protein>
<dbReference type="InterPro" id="IPR050121">
    <property type="entry name" value="Cytochrome_P450_monoxygenase"/>
</dbReference>
<dbReference type="Pfam" id="PF00067">
    <property type="entry name" value="p450"/>
    <property type="match status" value="1"/>
</dbReference>
<dbReference type="InterPro" id="IPR002401">
    <property type="entry name" value="Cyt_P450_E_grp-I"/>
</dbReference>
<dbReference type="InParanoid" id="A0A165DBL6"/>
<evidence type="ECO:0000256" key="6">
    <source>
        <dbReference type="ARBA" id="ARBA00023004"/>
    </source>
</evidence>
<dbReference type="PANTHER" id="PTHR24305">
    <property type="entry name" value="CYTOCHROME P450"/>
    <property type="match status" value="1"/>
</dbReference>
<evidence type="ECO:0000313" key="8">
    <source>
        <dbReference type="EMBL" id="KZV84172.1"/>
    </source>
</evidence>
<reference evidence="8 9" key="1">
    <citation type="journal article" date="2016" name="Mol. Biol. Evol.">
        <title>Comparative Genomics of Early-Diverging Mushroom-Forming Fungi Provides Insights into the Origins of Lignocellulose Decay Capabilities.</title>
        <authorList>
            <person name="Nagy L.G."/>
            <person name="Riley R."/>
            <person name="Tritt A."/>
            <person name="Adam C."/>
            <person name="Daum C."/>
            <person name="Floudas D."/>
            <person name="Sun H."/>
            <person name="Yadav J.S."/>
            <person name="Pangilinan J."/>
            <person name="Larsson K.H."/>
            <person name="Matsuura K."/>
            <person name="Barry K."/>
            <person name="Labutti K."/>
            <person name="Kuo R."/>
            <person name="Ohm R.A."/>
            <person name="Bhattacharya S.S."/>
            <person name="Shirouzu T."/>
            <person name="Yoshinaga Y."/>
            <person name="Martin F.M."/>
            <person name="Grigoriev I.V."/>
            <person name="Hibbett D.S."/>
        </authorList>
    </citation>
    <scope>NUCLEOTIDE SEQUENCE [LARGE SCALE GENOMIC DNA]</scope>
    <source>
        <strain evidence="8 9">HHB12029</strain>
    </source>
</reference>
<evidence type="ECO:0000256" key="2">
    <source>
        <dbReference type="ARBA" id="ARBA00005179"/>
    </source>
</evidence>
<dbReference type="GO" id="GO:0016705">
    <property type="term" value="F:oxidoreductase activity, acting on paired donors, with incorporation or reduction of molecular oxygen"/>
    <property type="evidence" value="ECO:0007669"/>
    <property type="project" value="InterPro"/>
</dbReference>
<keyword evidence="5" id="KW-0560">Oxidoreductase</keyword>
<dbReference type="AlphaFoldDB" id="A0A165DBL6"/>
<evidence type="ECO:0000256" key="4">
    <source>
        <dbReference type="ARBA" id="ARBA00022723"/>
    </source>
</evidence>
<keyword evidence="4" id="KW-0479">Metal-binding</keyword>
<comment type="similarity">
    <text evidence="3">Belongs to the cytochrome P450 family.</text>
</comment>
<evidence type="ECO:0000256" key="3">
    <source>
        <dbReference type="ARBA" id="ARBA00010617"/>
    </source>
</evidence>
<gene>
    <name evidence="8" type="ORF">EXIGLDRAFT_842427</name>
</gene>
<dbReference type="STRING" id="1314781.A0A165DBL6"/>
<sequence>MRMARLTAVLQHQQTPGLPLHTRAHKHRISSFFLDIPLRAPGSNSSMSILIASAATGIALHQLFRIREPNILSAVLTVASADAALYALLKGQKTGHATLSLVCRITGESVAALLLSMALYRLSPWHPLAHIPGPAIYKLTRLRTVVSSWRGTHYKAMNRLHTKYGPVVRMGPNAISVIDIAAVSSVLSASGLPKDHYYRARHPPTADSLLVMTGTAHAHRRRIWNCGLGQETLPIHARAAAAGVERLRKQLDKLADGQTRVNMTDWIRLYGFDFMGEFAFGREFGLVQAGTDNIGVWRAIQRFLVAHDIVGHLPWLGIRAAFIPELVTALVSLRNFARKCVQDRLKRPATTLDLWYYLGTEDSDGAGRLRPAELAADGTLALVAGSDTSASAMVCTLYFLLSNPTSLAKARAEVDTVVANGVTPWTSADAHDDLPFINACIDESLRLMPVVPTNGSRCVPIRSGGKNIAGYLIPEDTEVFVSPYQLHHDPRYFSPETE</sequence>
<evidence type="ECO:0000256" key="1">
    <source>
        <dbReference type="ARBA" id="ARBA00001971"/>
    </source>
</evidence>
<comment type="pathway">
    <text evidence="2">Secondary metabolite biosynthesis.</text>
</comment>
<keyword evidence="7" id="KW-0503">Monooxygenase</keyword>
<dbReference type="SUPFAM" id="SSF48264">
    <property type="entry name" value="Cytochrome P450"/>
    <property type="match status" value="1"/>
</dbReference>
<dbReference type="InterPro" id="IPR001128">
    <property type="entry name" value="Cyt_P450"/>
</dbReference>
<dbReference type="Gene3D" id="1.10.630.10">
    <property type="entry name" value="Cytochrome P450"/>
    <property type="match status" value="1"/>
</dbReference>
<evidence type="ECO:0000313" key="9">
    <source>
        <dbReference type="Proteomes" id="UP000077266"/>
    </source>
</evidence>